<evidence type="ECO:0000313" key="4">
    <source>
        <dbReference type="Proteomes" id="UP000617634"/>
    </source>
</evidence>
<accession>A0A931HDL2</accession>
<keyword evidence="4" id="KW-1185">Reference proteome</keyword>
<feature type="signal peptide" evidence="1">
    <location>
        <begin position="1"/>
        <end position="19"/>
    </location>
</feature>
<dbReference type="CDD" id="cd11524">
    <property type="entry name" value="SYLF"/>
    <property type="match status" value="1"/>
</dbReference>
<comment type="caution">
    <text evidence="3">The sequence shown here is derived from an EMBL/GenBank/DDBJ whole genome shotgun (WGS) entry which is preliminary data.</text>
</comment>
<protein>
    <submittedName>
        <fullName evidence="3">Lipid-binding SYLF domain-containing protein</fullName>
    </submittedName>
</protein>
<proteinExistence type="predicted"/>
<feature type="domain" description="Ysc84 actin-binding" evidence="2">
    <location>
        <begin position="90"/>
        <end position="173"/>
    </location>
</feature>
<dbReference type="AlphaFoldDB" id="A0A931HDL2"/>
<dbReference type="Pfam" id="PF04366">
    <property type="entry name" value="Ysc84"/>
    <property type="match status" value="1"/>
</dbReference>
<evidence type="ECO:0000313" key="3">
    <source>
        <dbReference type="EMBL" id="MBH0114031.1"/>
    </source>
</evidence>
<sequence length="179" mass="18482">MMTLSAAALASMLPVPAMAREPAAEIEAKSRAALAELYAGNPKAAAIGERAKGVMVFPNIIKGGFVIAGSSGDGVLLVDDKVSKYFNISSASVGLQAGGQSYGYALFFMTDEKLAEASSDANWDVGSDPNVVVLDKGAAAELDTTSLDKAVYAFAFSQKGLMAGISLKGSRTKEIHPSK</sequence>
<reference evidence="3" key="1">
    <citation type="submission" date="2020-11" db="EMBL/GenBank/DDBJ databases">
        <title>Novosphingobium aureum sp. nov., a marine bacterium isolated from sediment of a salt flat.</title>
        <authorList>
            <person name="Yoo Y."/>
            <person name="Kim J.-J."/>
        </authorList>
    </citation>
    <scope>NUCLEOTIDE SEQUENCE</scope>
    <source>
        <strain evidence="3">YJ-S2-02</strain>
    </source>
</reference>
<evidence type="ECO:0000259" key="2">
    <source>
        <dbReference type="Pfam" id="PF04366"/>
    </source>
</evidence>
<dbReference type="EMBL" id="JADZGI010000002">
    <property type="protein sequence ID" value="MBH0114031.1"/>
    <property type="molecule type" value="Genomic_DNA"/>
</dbReference>
<dbReference type="Proteomes" id="UP000617634">
    <property type="component" value="Unassembled WGS sequence"/>
</dbReference>
<organism evidence="3 4">
    <name type="scientific">Novosphingobium aureum</name>
    <dbReference type="NCBI Taxonomy" id="2792964"/>
    <lineage>
        <taxon>Bacteria</taxon>
        <taxon>Pseudomonadati</taxon>
        <taxon>Pseudomonadota</taxon>
        <taxon>Alphaproteobacteria</taxon>
        <taxon>Sphingomonadales</taxon>
        <taxon>Sphingomonadaceae</taxon>
        <taxon>Novosphingobium</taxon>
    </lineage>
</organism>
<gene>
    <name evidence="3" type="ORF">I5E68_13875</name>
</gene>
<dbReference type="InterPro" id="IPR007461">
    <property type="entry name" value="Ysc84_actin-binding"/>
</dbReference>
<keyword evidence="1" id="KW-0732">Signal</keyword>
<name>A0A931HDL2_9SPHN</name>
<evidence type="ECO:0000256" key="1">
    <source>
        <dbReference type="SAM" id="SignalP"/>
    </source>
</evidence>
<feature type="chain" id="PRO_5038139585" evidence="1">
    <location>
        <begin position="20"/>
        <end position="179"/>
    </location>
</feature>